<dbReference type="EMBL" id="KN824830">
    <property type="protein sequence ID" value="KIL00616.1"/>
    <property type="molecule type" value="Genomic_DNA"/>
</dbReference>
<dbReference type="GO" id="GO:0005634">
    <property type="term" value="C:nucleus"/>
    <property type="evidence" value="ECO:0007669"/>
    <property type="project" value="TreeGrafter"/>
</dbReference>
<dbReference type="InterPro" id="IPR002716">
    <property type="entry name" value="PIN_dom"/>
</dbReference>
<sequence length="403" mass="45567">MFSSNHAFQLNGTSLDTNAPTETPQLDATLQSIDEIANMDVEMQGPQSTIIVLDTNVLLEFLDNVQTFVSEAEQQQLPVLLIIPGAVIYELDGQKNRDGLSWFARRASTWLLKKVKERRSVKGQALDETCKTSGSWKKREPGTEFGTERTNDSLILDCCQYFHQTRRRRTFLCSKDKILCLEAESIGIPTIFPERGSFCSRDIAETVFGHEASRFRFSGYHPIYRSDSLELIQGREAPGDDDGMDIDEDSTMSQVRHPSHALDLLHLQVIDYFGQLLLELVARVAGPEAQNFGAPEAVSRYAPSYMQKHLVFWTASDSLEFLNTKKRCPNSNPKVDVFLMKPYQGRGARRGQDWSHRDWEVALGTLTAIGEMWVEGSNIRESVPAVEFHMRRVFGMPLRPTGL</sequence>
<dbReference type="InParanoid" id="A0A0D0ED72"/>
<keyword evidence="3" id="KW-1185">Reference proteome</keyword>
<proteinExistence type="predicted"/>
<dbReference type="InterPro" id="IPR052626">
    <property type="entry name" value="SWT1_Regulator"/>
</dbReference>
<reference evidence="2 3" key="1">
    <citation type="submission" date="2014-04" db="EMBL/GenBank/DDBJ databases">
        <authorList>
            <consortium name="DOE Joint Genome Institute"/>
            <person name="Kuo A."/>
            <person name="Kohler A."/>
            <person name="Jargeat P."/>
            <person name="Nagy L.G."/>
            <person name="Floudas D."/>
            <person name="Copeland A."/>
            <person name="Barry K.W."/>
            <person name="Cichocki N."/>
            <person name="Veneault-Fourrey C."/>
            <person name="LaButti K."/>
            <person name="Lindquist E.A."/>
            <person name="Lipzen A."/>
            <person name="Lundell T."/>
            <person name="Morin E."/>
            <person name="Murat C."/>
            <person name="Sun H."/>
            <person name="Tunlid A."/>
            <person name="Henrissat B."/>
            <person name="Grigoriev I.V."/>
            <person name="Hibbett D.S."/>
            <person name="Martin F."/>
            <person name="Nordberg H.P."/>
            <person name="Cantor M.N."/>
            <person name="Hua S.X."/>
        </authorList>
    </citation>
    <scope>NUCLEOTIDE SEQUENCE [LARGE SCALE GENOMIC DNA]</scope>
    <source>
        <strain evidence="2 3">Ve08.2h10</strain>
    </source>
</reference>
<dbReference type="GO" id="GO:0004540">
    <property type="term" value="F:RNA nuclease activity"/>
    <property type="evidence" value="ECO:0007669"/>
    <property type="project" value="UniProtKB-ARBA"/>
</dbReference>
<dbReference type="SUPFAM" id="SSF88723">
    <property type="entry name" value="PIN domain-like"/>
    <property type="match status" value="1"/>
</dbReference>
<protein>
    <recommendedName>
        <fullName evidence="1">PIN domain-containing protein</fullName>
    </recommendedName>
</protein>
<dbReference type="OrthoDB" id="2017974at2759"/>
<dbReference type="PANTHER" id="PTHR16161:SF0">
    <property type="entry name" value="TRANSCRIPTIONAL PROTEIN SWT1"/>
    <property type="match status" value="1"/>
</dbReference>
<dbReference type="STRING" id="930991.A0A0D0ED72"/>
<dbReference type="Pfam" id="PF13638">
    <property type="entry name" value="PIN_4"/>
    <property type="match status" value="1"/>
</dbReference>
<dbReference type="SMART" id="SM00670">
    <property type="entry name" value="PINc"/>
    <property type="match status" value="1"/>
</dbReference>
<dbReference type="CDD" id="cd18727">
    <property type="entry name" value="PIN_Swt1-like"/>
    <property type="match status" value="1"/>
</dbReference>
<evidence type="ECO:0000313" key="2">
    <source>
        <dbReference type="EMBL" id="KIL00616.1"/>
    </source>
</evidence>
<evidence type="ECO:0000313" key="3">
    <source>
        <dbReference type="Proteomes" id="UP000054538"/>
    </source>
</evidence>
<dbReference type="Proteomes" id="UP000054538">
    <property type="component" value="Unassembled WGS sequence"/>
</dbReference>
<evidence type="ECO:0000259" key="1">
    <source>
        <dbReference type="SMART" id="SM00670"/>
    </source>
</evidence>
<gene>
    <name evidence="2" type="ORF">PAXRUDRAFT_29697</name>
</gene>
<dbReference type="PANTHER" id="PTHR16161">
    <property type="entry name" value="TRANSCRIPTIONAL PROTEIN SWT1"/>
    <property type="match status" value="1"/>
</dbReference>
<accession>A0A0D0ED72</accession>
<feature type="domain" description="PIN" evidence="1">
    <location>
        <begin position="49"/>
        <end position="181"/>
    </location>
</feature>
<organism evidence="2 3">
    <name type="scientific">Paxillus rubicundulus Ve08.2h10</name>
    <dbReference type="NCBI Taxonomy" id="930991"/>
    <lineage>
        <taxon>Eukaryota</taxon>
        <taxon>Fungi</taxon>
        <taxon>Dikarya</taxon>
        <taxon>Basidiomycota</taxon>
        <taxon>Agaricomycotina</taxon>
        <taxon>Agaricomycetes</taxon>
        <taxon>Agaricomycetidae</taxon>
        <taxon>Boletales</taxon>
        <taxon>Paxilineae</taxon>
        <taxon>Paxillaceae</taxon>
        <taxon>Paxillus</taxon>
    </lineage>
</organism>
<dbReference type="HOGENOM" id="CLU_678119_0_0_1"/>
<dbReference type="Gene3D" id="3.40.50.1010">
    <property type="entry name" value="5'-nuclease"/>
    <property type="match status" value="1"/>
</dbReference>
<dbReference type="InterPro" id="IPR029060">
    <property type="entry name" value="PIN-like_dom_sf"/>
</dbReference>
<reference evidence="3" key="2">
    <citation type="submission" date="2015-01" db="EMBL/GenBank/DDBJ databases">
        <title>Evolutionary Origins and Diversification of the Mycorrhizal Mutualists.</title>
        <authorList>
            <consortium name="DOE Joint Genome Institute"/>
            <consortium name="Mycorrhizal Genomics Consortium"/>
            <person name="Kohler A."/>
            <person name="Kuo A."/>
            <person name="Nagy L.G."/>
            <person name="Floudas D."/>
            <person name="Copeland A."/>
            <person name="Barry K.W."/>
            <person name="Cichocki N."/>
            <person name="Veneault-Fourrey C."/>
            <person name="LaButti K."/>
            <person name="Lindquist E.A."/>
            <person name="Lipzen A."/>
            <person name="Lundell T."/>
            <person name="Morin E."/>
            <person name="Murat C."/>
            <person name="Riley R."/>
            <person name="Ohm R."/>
            <person name="Sun H."/>
            <person name="Tunlid A."/>
            <person name="Henrissat B."/>
            <person name="Grigoriev I.V."/>
            <person name="Hibbett D.S."/>
            <person name="Martin F."/>
        </authorList>
    </citation>
    <scope>NUCLEOTIDE SEQUENCE [LARGE SCALE GENOMIC DNA]</scope>
    <source>
        <strain evidence="3">Ve08.2h10</strain>
    </source>
</reference>
<name>A0A0D0ED72_9AGAM</name>
<dbReference type="AlphaFoldDB" id="A0A0D0ED72"/>